<dbReference type="InterPro" id="IPR038404">
    <property type="entry name" value="TRAP_DctP_sf"/>
</dbReference>
<evidence type="ECO:0000256" key="3">
    <source>
        <dbReference type="ARBA" id="ARBA00022729"/>
    </source>
</evidence>
<comment type="similarity">
    <text evidence="1">Belongs to the bacterial solute-binding protein 7 family.</text>
</comment>
<feature type="signal peptide" evidence="4">
    <location>
        <begin position="1"/>
        <end position="17"/>
    </location>
</feature>
<gene>
    <name evidence="5" type="ORF">LMS43_09485</name>
</gene>
<dbReference type="NCBIfam" id="NF037995">
    <property type="entry name" value="TRAP_S1"/>
    <property type="match status" value="1"/>
</dbReference>
<dbReference type="InterPro" id="IPR018389">
    <property type="entry name" value="DctP_fam"/>
</dbReference>
<evidence type="ECO:0000256" key="2">
    <source>
        <dbReference type="ARBA" id="ARBA00022448"/>
    </source>
</evidence>
<dbReference type="PANTHER" id="PTHR33376">
    <property type="match status" value="1"/>
</dbReference>
<keyword evidence="3 4" id="KW-0732">Signal</keyword>
<reference evidence="5" key="1">
    <citation type="submission" date="2021-11" db="EMBL/GenBank/DDBJ databases">
        <title>Draft genome sequence of Alcaligenes endophyticus type strain CCUG 75668T.</title>
        <authorList>
            <person name="Salva-Serra F."/>
            <person name="Duran R.E."/>
            <person name="Seeger M."/>
            <person name="Moore E.R.B."/>
            <person name="Jaen-Luchoro D."/>
        </authorList>
    </citation>
    <scope>NUCLEOTIDE SEQUENCE</scope>
    <source>
        <strain evidence="5">CCUG 75668</strain>
    </source>
</reference>
<dbReference type="NCBIfam" id="TIGR00787">
    <property type="entry name" value="dctP"/>
    <property type="match status" value="1"/>
</dbReference>
<dbReference type="PANTHER" id="PTHR33376:SF7">
    <property type="entry name" value="C4-DICARBOXYLATE-BINDING PROTEIN DCTB"/>
    <property type="match status" value="1"/>
</dbReference>
<evidence type="ECO:0000313" key="5">
    <source>
        <dbReference type="EMBL" id="MDN4121521.1"/>
    </source>
</evidence>
<proteinExistence type="inferred from homology"/>
<evidence type="ECO:0000256" key="4">
    <source>
        <dbReference type="SAM" id="SignalP"/>
    </source>
</evidence>
<dbReference type="PROSITE" id="PS51257">
    <property type="entry name" value="PROKAR_LIPOPROTEIN"/>
    <property type="match status" value="1"/>
</dbReference>
<dbReference type="Pfam" id="PF03480">
    <property type="entry name" value="DctP"/>
    <property type="match status" value="1"/>
</dbReference>
<keyword evidence="2" id="KW-0813">Transport</keyword>
<comment type="caution">
    <text evidence="5">The sequence shown here is derived from an EMBL/GenBank/DDBJ whole genome shotgun (WGS) entry which is preliminary data.</text>
</comment>
<name>A0ABT8EJR9_9BURK</name>
<dbReference type="EMBL" id="JAJHNU010000002">
    <property type="protein sequence ID" value="MDN4121521.1"/>
    <property type="molecule type" value="Genomic_DNA"/>
</dbReference>
<dbReference type="InterPro" id="IPR004682">
    <property type="entry name" value="TRAP_DctP"/>
</dbReference>
<dbReference type="PIRSF" id="PIRSF006470">
    <property type="entry name" value="DctB"/>
    <property type="match status" value="1"/>
</dbReference>
<protein>
    <submittedName>
        <fullName evidence="5">DctP family TRAP transporter solute-binding subunit</fullName>
    </submittedName>
</protein>
<feature type="chain" id="PRO_5045959102" evidence="4">
    <location>
        <begin position="18"/>
        <end position="336"/>
    </location>
</feature>
<organism evidence="5 6">
    <name type="scientific">Alcaligenes endophyticus</name>
    <dbReference type="NCBI Taxonomy" id="1929088"/>
    <lineage>
        <taxon>Bacteria</taxon>
        <taxon>Pseudomonadati</taxon>
        <taxon>Pseudomonadota</taxon>
        <taxon>Betaproteobacteria</taxon>
        <taxon>Burkholderiales</taxon>
        <taxon>Alcaligenaceae</taxon>
        <taxon>Alcaligenes</taxon>
    </lineage>
</organism>
<dbReference type="Gene3D" id="3.40.190.170">
    <property type="entry name" value="Bacterial extracellular solute-binding protein, family 7"/>
    <property type="match status" value="1"/>
</dbReference>
<accession>A0ABT8EJR9</accession>
<evidence type="ECO:0000313" key="6">
    <source>
        <dbReference type="Proteomes" id="UP001168613"/>
    </source>
</evidence>
<evidence type="ECO:0000256" key="1">
    <source>
        <dbReference type="ARBA" id="ARBA00009023"/>
    </source>
</evidence>
<sequence length="336" mass="36861">MVNFFSKLLPLVLLAFAAGCTDGGKPEIEANKAVSTTKPVKLTVAHVLADTHSEHVGLVGLADELKEKTNGSVTLSIISGGALGSENEQVNQVQTGALDMSLIQAISLFQGLDSRLAVEEVPFLFDSREAAYKAVDGPFGDKVSEILGEKGLHVIAYWENGYRHFTNNKRAIVNPEDMEGIKFRSAASEIRLQMFNELGASAIPMAFTELFTALQQGTVDGQENPLSIISSSKFNEVQKHLSLSGHIWNASVLIINPKVWNKLDSEQQEVLQELAFKYRDSVRLQIADDDSKIIEELKAKGMQVNEVDTAAFQEAVKNVRQLYIDKNGDELLTLID</sequence>
<dbReference type="RefSeq" id="WP_266124193.1">
    <property type="nucleotide sequence ID" value="NZ_JAJHNU010000002.1"/>
</dbReference>
<dbReference type="Proteomes" id="UP001168613">
    <property type="component" value="Unassembled WGS sequence"/>
</dbReference>
<keyword evidence="6" id="KW-1185">Reference proteome</keyword>